<keyword evidence="2" id="KW-0808">Transferase</keyword>
<evidence type="ECO:0000256" key="1">
    <source>
        <dbReference type="ARBA" id="ARBA00006479"/>
    </source>
</evidence>
<dbReference type="InterPro" id="IPR043129">
    <property type="entry name" value="ATPase_NBD"/>
</dbReference>
<dbReference type="GO" id="GO:0004340">
    <property type="term" value="F:glucokinase activity"/>
    <property type="evidence" value="ECO:0007669"/>
    <property type="project" value="UniProtKB-EC"/>
</dbReference>
<protein>
    <submittedName>
        <fullName evidence="2">Glucokinase</fullName>
        <ecNumber evidence="2">2.7.1.2</ecNumber>
    </submittedName>
</protein>
<sequence>MNSHVAGIDIGGTKTAAALVSIDGEIVKRVETPTPAAQGSASVLRTAADLVADLGPFGAVGVGSAGVVDHATGTVRSATDALPGWTGTDIRGELRRLLRVPVTADNDVHAHALGEHWQGAARGFDTVLAVTVGTGVGGSLIVGGGAHHGAHSAAGHLGHLPTPAAAGRRCPCGAGGHLEAVASGPALLSEYVARTGTSVSELAEVAARARAGDPIATEVLAGGAAAVGAVIGGVVNLLDPDVVVVGGGVAGSGAVWWSRLRPAVEAELLPALSGVSVVPAELGADSALVGAARLAWEQLR</sequence>
<dbReference type="PANTHER" id="PTHR18964">
    <property type="entry name" value="ROK (REPRESSOR, ORF, KINASE) FAMILY"/>
    <property type="match status" value="1"/>
</dbReference>
<comment type="caution">
    <text evidence="2">The sequence shown here is derived from an EMBL/GenBank/DDBJ whole genome shotgun (WGS) entry which is preliminary data.</text>
</comment>
<dbReference type="InterPro" id="IPR000600">
    <property type="entry name" value="ROK"/>
</dbReference>
<evidence type="ECO:0000313" key="2">
    <source>
        <dbReference type="EMBL" id="MDR7303550.1"/>
    </source>
</evidence>
<dbReference type="PANTHER" id="PTHR18964:SF169">
    <property type="entry name" value="N-ACETYLMANNOSAMINE KINASE"/>
    <property type="match status" value="1"/>
</dbReference>
<organism evidence="2 3">
    <name type="scientific">Haloactinomyces albus</name>
    <dbReference type="NCBI Taxonomy" id="1352928"/>
    <lineage>
        <taxon>Bacteria</taxon>
        <taxon>Bacillati</taxon>
        <taxon>Actinomycetota</taxon>
        <taxon>Actinomycetes</taxon>
        <taxon>Actinopolysporales</taxon>
        <taxon>Actinopolysporaceae</taxon>
        <taxon>Haloactinomyces</taxon>
    </lineage>
</organism>
<dbReference type="EC" id="2.7.1.2" evidence="2"/>
<dbReference type="Gene3D" id="3.30.420.40">
    <property type="match status" value="2"/>
</dbReference>
<dbReference type="Proteomes" id="UP001180845">
    <property type="component" value="Unassembled WGS sequence"/>
</dbReference>
<keyword evidence="3" id="KW-1185">Reference proteome</keyword>
<dbReference type="RefSeq" id="WP_310275940.1">
    <property type="nucleotide sequence ID" value="NZ_JAVDXW010000001.1"/>
</dbReference>
<dbReference type="AlphaFoldDB" id="A0AAE4CMM3"/>
<dbReference type="SUPFAM" id="SSF53067">
    <property type="entry name" value="Actin-like ATPase domain"/>
    <property type="match status" value="1"/>
</dbReference>
<name>A0AAE4CMM3_9ACTN</name>
<comment type="similarity">
    <text evidence="1">Belongs to the ROK (NagC/XylR) family.</text>
</comment>
<gene>
    <name evidence="2" type="ORF">JOF55_003731</name>
</gene>
<accession>A0AAE4CMM3</accession>
<proteinExistence type="inferred from homology"/>
<dbReference type="EMBL" id="JAVDXW010000001">
    <property type="protein sequence ID" value="MDR7303550.1"/>
    <property type="molecule type" value="Genomic_DNA"/>
</dbReference>
<dbReference type="Pfam" id="PF00480">
    <property type="entry name" value="ROK"/>
    <property type="match status" value="1"/>
</dbReference>
<reference evidence="2" key="1">
    <citation type="submission" date="2023-07" db="EMBL/GenBank/DDBJ databases">
        <title>Sequencing the genomes of 1000 actinobacteria strains.</title>
        <authorList>
            <person name="Klenk H.-P."/>
        </authorList>
    </citation>
    <scope>NUCLEOTIDE SEQUENCE</scope>
    <source>
        <strain evidence="2">DSM 45977</strain>
    </source>
</reference>
<evidence type="ECO:0000313" key="3">
    <source>
        <dbReference type="Proteomes" id="UP001180845"/>
    </source>
</evidence>